<name>A0A1B6PH74_SORBI</name>
<dbReference type="Proteomes" id="UP000000768">
    <property type="component" value="Chromosome 7"/>
</dbReference>
<dbReference type="InParanoid" id="A0A1B6PH74"/>
<evidence type="ECO:0000313" key="2">
    <source>
        <dbReference type="Proteomes" id="UP000000768"/>
    </source>
</evidence>
<keyword evidence="2" id="KW-1185">Reference proteome</keyword>
<dbReference type="Gramene" id="KXG25032">
    <property type="protein sequence ID" value="KXG25032"/>
    <property type="gene ID" value="SORBI_3007G112000"/>
</dbReference>
<organism evidence="1 2">
    <name type="scientific">Sorghum bicolor</name>
    <name type="common">Sorghum</name>
    <name type="synonym">Sorghum vulgare</name>
    <dbReference type="NCBI Taxonomy" id="4558"/>
    <lineage>
        <taxon>Eukaryota</taxon>
        <taxon>Viridiplantae</taxon>
        <taxon>Streptophyta</taxon>
        <taxon>Embryophyta</taxon>
        <taxon>Tracheophyta</taxon>
        <taxon>Spermatophyta</taxon>
        <taxon>Magnoliopsida</taxon>
        <taxon>Liliopsida</taxon>
        <taxon>Poales</taxon>
        <taxon>Poaceae</taxon>
        <taxon>PACMAD clade</taxon>
        <taxon>Panicoideae</taxon>
        <taxon>Andropogonodae</taxon>
        <taxon>Andropogoneae</taxon>
        <taxon>Sorghinae</taxon>
        <taxon>Sorghum</taxon>
    </lineage>
</organism>
<reference evidence="1 2" key="1">
    <citation type="journal article" date="2009" name="Nature">
        <title>The Sorghum bicolor genome and the diversification of grasses.</title>
        <authorList>
            <person name="Paterson A.H."/>
            <person name="Bowers J.E."/>
            <person name="Bruggmann R."/>
            <person name="Dubchak I."/>
            <person name="Grimwood J."/>
            <person name="Gundlach H."/>
            <person name="Haberer G."/>
            <person name="Hellsten U."/>
            <person name="Mitros T."/>
            <person name="Poliakov A."/>
            <person name="Schmutz J."/>
            <person name="Spannagl M."/>
            <person name="Tang H."/>
            <person name="Wang X."/>
            <person name="Wicker T."/>
            <person name="Bharti A.K."/>
            <person name="Chapman J."/>
            <person name="Feltus F.A."/>
            <person name="Gowik U."/>
            <person name="Grigoriev I.V."/>
            <person name="Lyons E."/>
            <person name="Maher C.A."/>
            <person name="Martis M."/>
            <person name="Narechania A."/>
            <person name="Otillar R.P."/>
            <person name="Penning B.W."/>
            <person name="Salamov A.A."/>
            <person name="Wang Y."/>
            <person name="Zhang L."/>
            <person name="Carpita N.C."/>
            <person name="Freeling M."/>
            <person name="Gingle A.R."/>
            <person name="Hash C.T."/>
            <person name="Keller B."/>
            <person name="Klein P."/>
            <person name="Kresovich S."/>
            <person name="McCann M.C."/>
            <person name="Ming R."/>
            <person name="Peterson D.G."/>
            <person name="Mehboob-ur-Rahman"/>
            <person name="Ware D."/>
            <person name="Westhoff P."/>
            <person name="Mayer K.F."/>
            <person name="Messing J."/>
            <person name="Rokhsar D.S."/>
        </authorList>
    </citation>
    <scope>NUCLEOTIDE SEQUENCE [LARGE SCALE GENOMIC DNA]</scope>
    <source>
        <strain evidence="2">cv. BTx623</strain>
    </source>
</reference>
<dbReference type="AlphaFoldDB" id="A0A1B6PH74"/>
<protein>
    <submittedName>
        <fullName evidence="1">Uncharacterized protein</fullName>
    </submittedName>
</protein>
<dbReference type="ExpressionAtlas" id="A0A1B6PH74">
    <property type="expression patterns" value="baseline and differential"/>
</dbReference>
<proteinExistence type="predicted"/>
<accession>A0A1B6PH74</accession>
<evidence type="ECO:0000313" key="1">
    <source>
        <dbReference type="EMBL" id="KXG25032.1"/>
    </source>
</evidence>
<sequence length="95" mass="10520">MAFAVTVKTHSVGLQDFAECASGKQPHFCSLAAGHQQEGNWCINNIGEVLDEGALFRASFHEAAAFDYLLICGMVEGQCWLYEFVLFLNYLVINV</sequence>
<reference evidence="2" key="2">
    <citation type="journal article" date="2018" name="Plant J.">
        <title>The Sorghum bicolor reference genome: improved assembly, gene annotations, a transcriptome atlas, and signatures of genome organization.</title>
        <authorList>
            <person name="McCormick R.F."/>
            <person name="Truong S.K."/>
            <person name="Sreedasyam A."/>
            <person name="Jenkins J."/>
            <person name="Shu S."/>
            <person name="Sims D."/>
            <person name="Kennedy M."/>
            <person name="Amirebrahimi M."/>
            <person name="Weers B.D."/>
            <person name="McKinley B."/>
            <person name="Mattison A."/>
            <person name="Morishige D.T."/>
            <person name="Grimwood J."/>
            <person name="Schmutz J."/>
            <person name="Mullet J.E."/>
        </authorList>
    </citation>
    <scope>NUCLEOTIDE SEQUENCE [LARGE SCALE GENOMIC DNA]</scope>
    <source>
        <strain evidence="2">cv. BTx623</strain>
    </source>
</reference>
<dbReference type="EMBL" id="CM000766">
    <property type="protein sequence ID" value="KXG25032.1"/>
    <property type="molecule type" value="Genomic_DNA"/>
</dbReference>
<gene>
    <name evidence="1" type="ORF">SORBI_3007G112000</name>
</gene>